<proteinExistence type="predicted"/>
<accession>A0A8K0E5G2</accession>
<organism evidence="3 4">
    <name type="scientific">Branchiostoma lanceolatum</name>
    <name type="common">Common lancelet</name>
    <name type="synonym">Amphioxus lanceolatum</name>
    <dbReference type="NCBI Taxonomy" id="7740"/>
    <lineage>
        <taxon>Eukaryota</taxon>
        <taxon>Metazoa</taxon>
        <taxon>Chordata</taxon>
        <taxon>Cephalochordata</taxon>
        <taxon>Leptocardii</taxon>
        <taxon>Amphioxiformes</taxon>
        <taxon>Branchiostomatidae</taxon>
        <taxon>Branchiostoma</taxon>
    </lineage>
</organism>
<name>A0A8K0E5G2_BRALA</name>
<feature type="domain" description="DUF6589" evidence="2">
    <location>
        <begin position="590"/>
        <end position="842"/>
    </location>
</feature>
<evidence type="ECO:0000256" key="1">
    <source>
        <dbReference type="SAM" id="MobiDB-lite"/>
    </source>
</evidence>
<evidence type="ECO:0000313" key="3">
    <source>
        <dbReference type="EMBL" id="CAH1242398.1"/>
    </source>
</evidence>
<keyword evidence="4" id="KW-1185">Reference proteome</keyword>
<dbReference type="OrthoDB" id="5963255at2759"/>
<feature type="region of interest" description="Disordered" evidence="1">
    <location>
        <begin position="454"/>
        <end position="481"/>
    </location>
</feature>
<evidence type="ECO:0000313" key="4">
    <source>
        <dbReference type="Proteomes" id="UP000838412"/>
    </source>
</evidence>
<gene>
    <name evidence="3" type="primary">Hypp6658</name>
    <name evidence="3" type="ORF">BLAG_LOCUS5694</name>
</gene>
<feature type="compositionally biased region" description="Polar residues" evidence="1">
    <location>
        <begin position="165"/>
        <end position="182"/>
    </location>
</feature>
<protein>
    <submittedName>
        <fullName evidence="3">Hypp6658 protein</fullName>
    </submittedName>
</protein>
<dbReference type="Pfam" id="PF20231">
    <property type="entry name" value="DUF6589"/>
    <property type="match status" value="1"/>
</dbReference>
<reference evidence="3" key="1">
    <citation type="submission" date="2022-01" db="EMBL/GenBank/DDBJ databases">
        <authorList>
            <person name="Braso-Vives M."/>
        </authorList>
    </citation>
    <scope>NUCLEOTIDE SEQUENCE</scope>
</reference>
<feature type="compositionally biased region" description="Polar residues" evidence="1">
    <location>
        <begin position="109"/>
        <end position="131"/>
    </location>
</feature>
<dbReference type="Proteomes" id="UP000838412">
    <property type="component" value="Chromosome 12"/>
</dbReference>
<feature type="region of interest" description="Disordered" evidence="1">
    <location>
        <begin position="105"/>
        <end position="207"/>
    </location>
</feature>
<evidence type="ECO:0000259" key="2">
    <source>
        <dbReference type="Pfam" id="PF20231"/>
    </source>
</evidence>
<feature type="region of interest" description="Disordered" evidence="1">
    <location>
        <begin position="371"/>
        <end position="414"/>
    </location>
</feature>
<sequence length="921" mass="102362">MSAQQSAGKDSTFPANYADFCRFCGLNLRPNRQLAGCYDIFAPSKEPKEGEAKEPSLFERLSAIGVVLVQREGASHRMCKKCFSNIKHIEKGLRFLKPWQQIDDRDFKPTTTTTDASLRQQTPTKQTTVPENQAALPKTPEAVENEKRLREPTPSKTPRAMKKLCSTSSARGLQVALQSSARRLQEPRARTSDTKVTVTYPSRKDKPSNFHCKEDVAGIVENLAKGQVKAAARLMMTCDSLSQELKSQMLHIVETECRNLTSTENKFLLNRCTAQDLQQFSLTSLHSDLESMGGAKTAVFNRLSELGITTSKCNARRKQEEMAKTCGQGLFELKKNIEQYHTTQGLQQGTNEEADNPAISTGQVTSQGMEADNPAMPTGQVTSQDMEADNPAMPTGQVTSQGMEADNPAMPTGQVTSQDMEADNPAMPTGQVTSQDMEADNPAMPTGQVTSQDMEADNPAMPTGQVSSQDMEADNPAMPTGQVTSQDMEADNPAMPTGQVTSQDMEDLEVGFLDISLDDEDPLPEPQPAPPSSPPPTFTIVFDNLDFNVQTHHQSQTNRNKSIHWVHHTAVQDRISAHHLPDDQPIKPLPLYDIKDSLPTPDTFAHLRREFVVIGSRILTRHVPAFHQFSSVVVNHIPHQYSDIMSQPSTEFPLGLLFKNETVTGDLVDVLQHMQREYVPRTPSGLQPIFVGGDRLSEGCSRNIQWSFGVGESEEDRLDGLNFFFLDWHAVRNAYGIHEKVFMKEASARDHGTFYANLNKIQSSNTKKGPHAQYNAYKEAAHIDTCALFIAASLDHFGMDNPTDEPENLIPPCVREGTKEEKRKWFNDQVTEIVDKFIMSEEQINLADLQDGVARAARPRQRERHSCREPGCANLASSNPLNHQLWHPVDEILPCRLCQPPHPTPSPHPNPPKVMAHQPRP</sequence>
<dbReference type="EMBL" id="OV696697">
    <property type="protein sequence ID" value="CAH1242398.1"/>
    <property type="molecule type" value="Genomic_DNA"/>
</dbReference>
<dbReference type="InterPro" id="IPR046496">
    <property type="entry name" value="DUF6589"/>
</dbReference>
<feature type="compositionally biased region" description="Basic and acidic residues" evidence="1">
    <location>
        <begin position="144"/>
        <end position="153"/>
    </location>
</feature>
<feature type="compositionally biased region" description="Basic and acidic residues" evidence="1">
    <location>
        <begin position="183"/>
        <end position="193"/>
    </location>
</feature>
<dbReference type="AlphaFoldDB" id="A0A8K0E5G2"/>